<dbReference type="Proteomes" id="UP000236319">
    <property type="component" value="Unassembled WGS sequence"/>
</dbReference>
<feature type="compositionally biased region" description="Basic and acidic residues" evidence="1">
    <location>
        <begin position="70"/>
        <end position="86"/>
    </location>
</feature>
<evidence type="ECO:0000313" key="4">
    <source>
        <dbReference type="Proteomes" id="UP000236319"/>
    </source>
</evidence>
<comment type="caution">
    <text evidence="3">The sequence shown here is derived from an EMBL/GenBank/DDBJ whole genome shotgun (WGS) entry which is preliminary data.</text>
</comment>
<name>A0A2H6KIS1_9APIC</name>
<keyword evidence="4" id="KW-1185">Reference proteome</keyword>
<dbReference type="GeneID" id="39876660"/>
<evidence type="ECO:0000256" key="2">
    <source>
        <dbReference type="SAM" id="Phobius"/>
    </source>
</evidence>
<dbReference type="EMBL" id="BDSA01000007">
    <property type="protein sequence ID" value="GBE62890.1"/>
    <property type="molecule type" value="Genomic_DNA"/>
</dbReference>
<gene>
    <name evidence="3" type="ORF">BOVATA_043830</name>
</gene>
<reference evidence="3 4" key="1">
    <citation type="journal article" date="2017" name="BMC Genomics">
        <title>Whole-genome assembly of Babesia ovata and comparative genomics between closely related pathogens.</title>
        <authorList>
            <person name="Yamagishi J."/>
            <person name="Asada M."/>
            <person name="Hakimi H."/>
            <person name="Tanaka T.Q."/>
            <person name="Sugimoto C."/>
            <person name="Kawazu S."/>
        </authorList>
    </citation>
    <scope>NUCLEOTIDE SEQUENCE [LARGE SCALE GENOMIC DNA]</scope>
    <source>
        <strain evidence="3 4">Miyake</strain>
    </source>
</reference>
<dbReference type="VEuPathDB" id="PiroplasmaDB:BOVATA_043830"/>
<evidence type="ECO:0000256" key="1">
    <source>
        <dbReference type="SAM" id="MobiDB-lite"/>
    </source>
</evidence>
<keyword evidence="2" id="KW-0812">Transmembrane</keyword>
<sequence length="229" mass="23765">MVTGTEDCTDVQCHAPLPEGRSADGVLEGRLTVLAAATPVTYELVEESEQFVWRPWRASEEASQGAAEPGEGRRCAAAEGAEDVHDASALGGTGGQPGDVGEAHGRLARQAGRRSVTAGAPDTGVHGCNSVRQEAHQAVLEERLERRLDAALGMLVTALVTYLVVCLVALLVTHLVGTLHGVALPTGATDTLAVPAVEPSAVPGVVEAPAVEEMELVVEAFEDVIEQAH</sequence>
<dbReference type="RefSeq" id="XP_028869133.1">
    <property type="nucleotide sequence ID" value="XM_029013300.1"/>
</dbReference>
<organism evidence="3 4">
    <name type="scientific">Babesia ovata</name>
    <dbReference type="NCBI Taxonomy" id="189622"/>
    <lineage>
        <taxon>Eukaryota</taxon>
        <taxon>Sar</taxon>
        <taxon>Alveolata</taxon>
        <taxon>Apicomplexa</taxon>
        <taxon>Aconoidasida</taxon>
        <taxon>Piroplasmida</taxon>
        <taxon>Babesiidae</taxon>
        <taxon>Babesia</taxon>
    </lineage>
</organism>
<proteinExistence type="predicted"/>
<evidence type="ECO:0000313" key="3">
    <source>
        <dbReference type="EMBL" id="GBE62890.1"/>
    </source>
</evidence>
<keyword evidence="2" id="KW-1133">Transmembrane helix</keyword>
<keyword evidence="2" id="KW-0472">Membrane</keyword>
<feature type="transmembrane region" description="Helical" evidence="2">
    <location>
        <begin position="152"/>
        <end position="176"/>
    </location>
</feature>
<dbReference type="AlphaFoldDB" id="A0A2H6KIS1"/>
<protein>
    <submittedName>
        <fullName evidence="3">Orai-3 isoform X1, putative</fullName>
    </submittedName>
</protein>
<feature type="region of interest" description="Disordered" evidence="1">
    <location>
        <begin position="60"/>
        <end position="128"/>
    </location>
</feature>
<accession>A0A2H6KIS1</accession>